<gene>
    <name evidence="6" type="ORF">AUP43_16665</name>
</gene>
<dbReference type="NCBIfam" id="TIGR03361">
    <property type="entry name" value="VI_Rhs_Vgr"/>
    <property type="match status" value="1"/>
</dbReference>
<keyword evidence="7" id="KW-1185">Reference proteome</keyword>
<dbReference type="GO" id="GO:0005576">
    <property type="term" value="C:extracellular region"/>
    <property type="evidence" value="ECO:0007669"/>
    <property type="project" value="UniProtKB-SubCell"/>
</dbReference>
<comment type="similarity">
    <text evidence="2">Belongs to the VgrG protein family.</text>
</comment>
<dbReference type="SUPFAM" id="SSF69349">
    <property type="entry name" value="Phage fibre proteins"/>
    <property type="match status" value="1"/>
</dbReference>
<keyword evidence="3" id="KW-0964">Secreted</keyword>
<feature type="domain" description="Gp5/Type VI secretion system Vgr protein OB-fold" evidence="4">
    <location>
        <begin position="372"/>
        <end position="439"/>
    </location>
</feature>
<comment type="caution">
    <text evidence="6">The sequence shown here is derived from an EMBL/GenBank/DDBJ whole genome shotgun (WGS) entry which is preliminary data.</text>
</comment>
<dbReference type="SUPFAM" id="SSF69279">
    <property type="entry name" value="Phage tail proteins"/>
    <property type="match status" value="2"/>
</dbReference>
<sequence>MTGASSVSAAATVKTSLSGVDFTLLSFEAEEQLSSPFRFQATVRASTASIDLAGLLGKVASVTITAGGKASRCFAGIVAAATQLDADPRGASYRLELRPALWKLSLASDCRIFQQKTVPEIVQAVLKADGVGLVKNSLSATYDKQDYVAQFDESDLAFVSRLMERAGIVYFFTHAAEGDTLVLADDSSPFKPIAGPSALNYRLPQGGILQADAVSLLTWTAQMATGSVGMGDYSFLIPSTDLTVTAKGKGSDLAHYSFPGGYATKDAGDAAAKRRIDALDAESAVILGESACPSLLPGATVKIQGYGDDKVNGGYAIAAVTHLLTEGVYHNRFEALPGDTVIRPRPVTPRPRIAGLQTAKVVGKQGEEIWTDQYGRIKVQFPWDRQGKSDENSSCWIRVVQGWAGKGWGHLFVPRIGMEVMVAFVDGDPDRPLVVGALYNAEQTAPITLPGEQTKSTVKTNSSKGGEGFNQILFDDDKGKELVYLHAQKDMTSEVLNDRTATVTQNEKLTVSKGDRTVEVTEGKETHSVKQTRDVTVTGKETHTNKADFDHTVDGNMSLTVKGNYSLTVQGSVTIKATGAVTIESSAGAVTVKAAQSLQTSGLTISNKATTSLTNDGGMSITNTAQGKAALESSGMVTVNGAMVKIN</sequence>
<reference evidence="6 7" key="1">
    <citation type="submission" date="2015-12" db="EMBL/GenBank/DDBJ databases">
        <title>Genome sequence of Oceanibaculum pacificum MCCC 1A02656.</title>
        <authorList>
            <person name="Lu L."/>
            <person name="Lai Q."/>
            <person name="Shao Z."/>
            <person name="Qian P."/>
        </authorList>
    </citation>
    <scope>NUCLEOTIDE SEQUENCE [LARGE SCALE GENOMIC DNA]</scope>
    <source>
        <strain evidence="6 7">MCCC 1A02656</strain>
    </source>
</reference>
<dbReference type="OrthoDB" id="9762420at2"/>
<dbReference type="Pfam" id="PF05954">
    <property type="entry name" value="Phage_GPD"/>
    <property type="match status" value="1"/>
</dbReference>
<evidence type="ECO:0000259" key="5">
    <source>
        <dbReference type="Pfam" id="PF22178"/>
    </source>
</evidence>
<dbReference type="Gene3D" id="4.10.220.110">
    <property type="match status" value="1"/>
</dbReference>
<dbReference type="InterPro" id="IPR050708">
    <property type="entry name" value="T6SS_VgrG/RHS"/>
</dbReference>
<dbReference type="STRING" id="580166.AUP43_16665"/>
<dbReference type="RefSeq" id="WP_067552506.1">
    <property type="nucleotide sequence ID" value="NZ_LPXN01000031.1"/>
</dbReference>
<organism evidence="6 7">
    <name type="scientific">Oceanibaculum pacificum</name>
    <dbReference type="NCBI Taxonomy" id="580166"/>
    <lineage>
        <taxon>Bacteria</taxon>
        <taxon>Pseudomonadati</taxon>
        <taxon>Pseudomonadota</taxon>
        <taxon>Alphaproteobacteria</taxon>
        <taxon>Rhodospirillales</taxon>
        <taxon>Oceanibaculaceae</taxon>
        <taxon>Oceanibaculum</taxon>
    </lineage>
</organism>
<dbReference type="Gene3D" id="3.55.50.10">
    <property type="entry name" value="Baseplate protein-like domains"/>
    <property type="match status" value="1"/>
</dbReference>
<dbReference type="SUPFAM" id="SSF69255">
    <property type="entry name" value="gp5 N-terminal domain-like"/>
    <property type="match status" value="1"/>
</dbReference>
<dbReference type="Pfam" id="PF04717">
    <property type="entry name" value="Phage_base_V"/>
    <property type="match status" value="1"/>
</dbReference>
<dbReference type="InterPro" id="IPR006531">
    <property type="entry name" value="Gp5/Vgr_OB"/>
</dbReference>
<evidence type="ECO:0000256" key="2">
    <source>
        <dbReference type="ARBA" id="ARBA00005558"/>
    </source>
</evidence>
<dbReference type="InterPro" id="IPR054030">
    <property type="entry name" value="Gp5_Vgr_C"/>
</dbReference>
<evidence type="ECO:0000259" key="4">
    <source>
        <dbReference type="Pfam" id="PF04717"/>
    </source>
</evidence>
<evidence type="ECO:0000313" key="7">
    <source>
        <dbReference type="Proteomes" id="UP000076400"/>
    </source>
</evidence>
<dbReference type="Proteomes" id="UP000076400">
    <property type="component" value="Unassembled WGS sequence"/>
</dbReference>
<comment type="subcellular location">
    <subcellularLocation>
        <location evidence="1">Secreted</location>
    </subcellularLocation>
</comment>
<accession>A0A154WFR7</accession>
<evidence type="ECO:0000313" key="6">
    <source>
        <dbReference type="EMBL" id="KZD12371.1"/>
    </source>
</evidence>
<dbReference type="PANTHER" id="PTHR32305:SF15">
    <property type="entry name" value="PROTEIN RHSA-RELATED"/>
    <property type="match status" value="1"/>
</dbReference>
<dbReference type="InterPro" id="IPR017847">
    <property type="entry name" value="T6SS_RhsGE_Vgr_subset"/>
</dbReference>
<dbReference type="PANTHER" id="PTHR32305">
    <property type="match status" value="1"/>
</dbReference>
<protein>
    <submittedName>
        <fullName evidence="6">Uncharacterized protein</fullName>
    </submittedName>
</protein>
<dbReference type="InterPro" id="IPR006533">
    <property type="entry name" value="T6SS_Vgr_RhsGE"/>
</dbReference>
<dbReference type="Gene3D" id="2.40.50.230">
    <property type="entry name" value="Gp5 N-terminal domain"/>
    <property type="match status" value="1"/>
</dbReference>
<dbReference type="EMBL" id="LPXN01000031">
    <property type="protein sequence ID" value="KZD12371.1"/>
    <property type="molecule type" value="Genomic_DNA"/>
</dbReference>
<evidence type="ECO:0000256" key="3">
    <source>
        <dbReference type="ARBA" id="ARBA00022525"/>
    </source>
</evidence>
<name>A0A154WFR7_9PROT</name>
<dbReference type="InterPro" id="IPR037026">
    <property type="entry name" value="Vgr_OB-fold_dom_sf"/>
</dbReference>
<dbReference type="Gene3D" id="2.30.110.50">
    <property type="match status" value="1"/>
</dbReference>
<dbReference type="NCBIfam" id="TIGR01646">
    <property type="entry name" value="vgr_GE"/>
    <property type="match status" value="1"/>
</dbReference>
<evidence type="ECO:0000256" key="1">
    <source>
        <dbReference type="ARBA" id="ARBA00004613"/>
    </source>
</evidence>
<dbReference type="Pfam" id="PF22178">
    <property type="entry name" value="Gp5_trimer_C"/>
    <property type="match status" value="1"/>
</dbReference>
<feature type="domain" description="Gp5/Type VI secretion system Vgr C-terminal trimerisation" evidence="5">
    <location>
        <begin position="456"/>
        <end position="569"/>
    </location>
</feature>
<proteinExistence type="inferred from homology"/>
<dbReference type="AlphaFoldDB" id="A0A154WFR7"/>